<dbReference type="RefSeq" id="XP_025434213.1">
    <property type="nucleotide sequence ID" value="XM_025579025.1"/>
</dbReference>
<evidence type="ECO:0008006" key="9">
    <source>
        <dbReference type="Google" id="ProtNLM"/>
    </source>
</evidence>
<dbReference type="EMBL" id="KZ821222">
    <property type="protein sequence ID" value="PYH48231.1"/>
    <property type="molecule type" value="Genomic_DNA"/>
</dbReference>
<keyword evidence="8" id="KW-1185">Reference proteome</keyword>
<dbReference type="Proteomes" id="UP000248349">
    <property type="component" value="Unassembled WGS sequence"/>
</dbReference>
<dbReference type="OrthoDB" id="2593732at2759"/>
<keyword evidence="1" id="KW-0479">Metal-binding</keyword>
<dbReference type="GO" id="GO:0046872">
    <property type="term" value="F:metal ion binding"/>
    <property type="evidence" value="ECO:0007669"/>
    <property type="project" value="UniProtKB-KW"/>
</dbReference>
<sequence>MAPSALGESSSRLNKSGRVRLQKHCTRCTSTGRTCDGYGGHAIRPSIQSPHVVQMPSAWGQVSGNAVEIKNFAFFRLVTTTDLAGFFDVGFWTGKLIQLAHQYPFITDRTPTTVTRVGDTPNMRSALVHFNKPIQSLRKLLSGPTLARLDKLVALSTCLLFTCMVSLPGRQWQAFMHIDSGLKMVHYWNLGVRDRIESDHDLDLDLLILHFNKMMRLLLSKDLSDPTFISKSLVKKQKCIDDFQQRDARLSCFLSTTVPSETNDQALNLLHIRRIFAGVFLSLDSSTGELCHDDFIPDYRQMLGLAISLLDELKLAPTGKAGRLTSQYCLATTVAEPLFLIAARCRKATIRICEGLVAAKLAETMLEGRKGGRQDSCTTGQWVCGNHRLAVLHFVLIAERQIKILIRTVEDSVCGRGERVFVTSYW</sequence>
<evidence type="ECO:0000313" key="8">
    <source>
        <dbReference type="Proteomes" id="UP000248349"/>
    </source>
</evidence>
<evidence type="ECO:0000256" key="4">
    <source>
        <dbReference type="ARBA" id="ARBA00023125"/>
    </source>
</evidence>
<keyword evidence="5" id="KW-0804">Transcription</keyword>
<proteinExistence type="predicted"/>
<keyword evidence="6" id="KW-0539">Nucleus</keyword>
<evidence type="ECO:0000256" key="5">
    <source>
        <dbReference type="ARBA" id="ARBA00023163"/>
    </source>
</evidence>
<accession>A0A318ZKV5</accession>
<evidence type="ECO:0000313" key="7">
    <source>
        <dbReference type="EMBL" id="PYH48231.1"/>
    </source>
</evidence>
<evidence type="ECO:0000256" key="6">
    <source>
        <dbReference type="ARBA" id="ARBA00023242"/>
    </source>
</evidence>
<dbReference type="STRING" id="1450539.A0A318ZKV5"/>
<name>A0A318ZKV5_9EURO</name>
<evidence type="ECO:0000256" key="2">
    <source>
        <dbReference type="ARBA" id="ARBA00022833"/>
    </source>
</evidence>
<keyword evidence="4" id="KW-0238">DNA-binding</keyword>
<keyword evidence="2" id="KW-0862">Zinc</keyword>
<gene>
    <name evidence="7" type="ORF">BP01DRAFT_413933</name>
</gene>
<protein>
    <recommendedName>
        <fullName evidence="9">Zn(2)-C6 fungal-type domain-containing protein</fullName>
    </recommendedName>
</protein>
<evidence type="ECO:0000256" key="1">
    <source>
        <dbReference type="ARBA" id="ARBA00022723"/>
    </source>
</evidence>
<keyword evidence="3" id="KW-0805">Transcription regulation</keyword>
<dbReference type="AlphaFoldDB" id="A0A318ZKV5"/>
<dbReference type="InterPro" id="IPR052360">
    <property type="entry name" value="Transcr_Regulatory_Proteins"/>
</dbReference>
<evidence type="ECO:0000256" key="3">
    <source>
        <dbReference type="ARBA" id="ARBA00023015"/>
    </source>
</evidence>
<dbReference type="PANTHER" id="PTHR36206">
    <property type="entry name" value="ASPERCRYPTIN BIOSYNTHESIS CLUSTER-SPECIFIC TRANSCRIPTION REGULATOR ATNN-RELATED"/>
    <property type="match status" value="1"/>
</dbReference>
<reference evidence="7 8" key="1">
    <citation type="submission" date="2016-12" db="EMBL/GenBank/DDBJ databases">
        <title>The genomes of Aspergillus section Nigri reveals drivers in fungal speciation.</title>
        <authorList>
            <consortium name="DOE Joint Genome Institute"/>
            <person name="Vesth T.C."/>
            <person name="Nybo J."/>
            <person name="Theobald S."/>
            <person name="Brandl J."/>
            <person name="Frisvad J.C."/>
            <person name="Nielsen K.F."/>
            <person name="Lyhne E.K."/>
            <person name="Kogle M.E."/>
            <person name="Kuo A."/>
            <person name="Riley R."/>
            <person name="Clum A."/>
            <person name="Nolan M."/>
            <person name="Lipzen A."/>
            <person name="Salamov A."/>
            <person name="Henrissat B."/>
            <person name="Wiebenga A."/>
            <person name="De Vries R.P."/>
            <person name="Grigoriev I.V."/>
            <person name="Mortensen U.H."/>
            <person name="Andersen M.R."/>
            <person name="Baker S.E."/>
        </authorList>
    </citation>
    <scope>NUCLEOTIDE SEQUENCE [LARGE SCALE GENOMIC DNA]</scope>
    <source>
        <strain evidence="7 8">JOP 1030-1</strain>
    </source>
</reference>
<dbReference type="PANTHER" id="PTHR36206:SF4">
    <property type="entry name" value="HYPOTHETICAL CONSERVED PROTEIN (EUROFUNG)-RELATED"/>
    <property type="match status" value="1"/>
</dbReference>
<dbReference type="GO" id="GO:0003677">
    <property type="term" value="F:DNA binding"/>
    <property type="evidence" value="ECO:0007669"/>
    <property type="project" value="UniProtKB-KW"/>
</dbReference>
<organism evidence="7 8">
    <name type="scientific">Aspergillus saccharolyticus JOP 1030-1</name>
    <dbReference type="NCBI Taxonomy" id="1450539"/>
    <lineage>
        <taxon>Eukaryota</taxon>
        <taxon>Fungi</taxon>
        <taxon>Dikarya</taxon>
        <taxon>Ascomycota</taxon>
        <taxon>Pezizomycotina</taxon>
        <taxon>Eurotiomycetes</taxon>
        <taxon>Eurotiomycetidae</taxon>
        <taxon>Eurotiales</taxon>
        <taxon>Aspergillaceae</taxon>
        <taxon>Aspergillus</taxon>
        <taxon>Aspergillus subgen. Circumdati</taxon>
    </lineage>
</organism>
<dbReference type="GeneID" id="37080254"/>